<keyword evidence="2" id="KW-1185">Reference proteome</keyword>
<protein>
    <submittedName>
        <fullName evidence="1">O-methyltransferase</fullName>
    </submittedName>
</protein>
<dbReference type="CDD" id="cd02440">
    <property type="entry name" value="AdoMet_MTases"/>
    <property type="match status" value="1"/>
</dbReference>
<gene>
    <name evidence="1" type="ORF">GCM10011416_21800</name>
</gene>
<reference evidence="1" key="1">
    <citation type="journal article" date="2014" name="Int. J. Syst. Evol. Microbiol.">
        <title>Complete genome sequence of Corynebacterium casei LMG S-19264T (=DSM 44701T), isolated from a smear-ripened cheese.</title>
        <authorList>
            <consortium name="US DOE Joint Genome Institute (JGI-PGF)"/>
            <person name="Walter F."/>
            <person name="Albersmeier A."/>
            <person name="Kalinowski J."/>
            <person name="Ruckert C."/>
        </authorList>
    </citation>
    <scope>NUCLEOTIDE SEQUENCE</scope>
    <source>
        <strain evidence="1">CGMCC 1.15763</strain>
    </source>
</reference>
<reference evidence="1" key="2">
    <citation type="submission" date="2020-09" db="EMBL/GenBank/DDBJ databases">
        <authorList>
            <person name="Sun Q."/>
            <person name="Zhou Y."/>
        </authorList>
    </citation>
    <scope>NUCLEOTIDE SEQUENCE</scope>
    <source>
        <strain evidence="1">CGMCC 1.15763</strain>
    </source>
</reference>
<dbReference type="RefSeq" id="WP_188599383.1">
    <property type="nucleotide sequence ID" value="NZ_BMJW01000003.1"/>
</dbReference>
<dbReference type="Gene3D" id="3.40.50.150">
    <property type="entry name" value="Vaccinia Virus protein VP39"/>
    <property type="match status" value="1"/>
</dbReference>
<dbReference type="Proteomes" id="UP000633278">
    <property type="component" value="Unassembled WGS sequence"/>
</dbReference>
<proteinExistence type="predicted"/>
<dbReference type="Pfam" id="PF13578">
    <property type="entry name" value="Methyltransf_24"/>
    <property type="match status" value="1"/>
</dbReference>
<dbReference type="InterPro" id="IPR029063">
    <property type="entry name" value="SAM-dependent_MTases_sf"/>
</dbReference>
<dbReference type="EMBL" id="BMJW01000003">
    <property type="protein sequence ID" value="GGH02626.1"/>
    <property type="molecule type" value="Genomic_DNA"/>
</dbReference>
<evidence type="ECO:0000313" key="2">
    <source>
        <dbReference type="Proteomes" id="UP000633278"/>
    </source>
</evidence>
<dbReference type="AlphaFoldDB" id="A0A917I280"/>
<name>A0A917I280_9FLAO</name>
<sequence length="258" mass="29684">MFFKIKAYLIFLLKSTNQHGVHSPFVFDLTTKCLYQKQLQEKFSVFVEYKKSLKRNKSIINVTDFGAGSKVFTSSARPISLIAKYAGVSNKRAALLMQLTNYLKPTKILEIGTSLGLSTAAMKLGAPKAIITSLEGCPETARIAEQQLTDFEFKDINIVIGDFKETLNAVLLNNTFDFIYFDGNHQEKPTINYFEQCLQAAHNDSVFIFDDIHWSPEMEKAWRYIKEHPKVKVTIDTFQWGLVFFRKEQEKEHFTIRV</sequence>
<organism evidence="1 2">
    <name type="scientific">Polaribacter pacificus</name>
    <dbReference type="NCBI Taxonomy" id="1775173"/>
    <lineage>
        <taxon>Bacteria</taxon>
        <taxon>Pseudomonadati</taxon>
        <taxon>Bacteroidota</taxon>
        <taxon>Flavobacteriia</taxon>
        <taxon>Flavobacteriales</taxon>
        <taxon>Flavobacteriaceae</taxon>
    </lineage>
</organism>
<accession>A0A917I280</accession>
<dbReference type="SUPFAM" id="SSF53335">
    <property type="entry name" value="S-adenosyl-L-methionine-dependent methyltransferases"/>
    <property type="match status" value="1"/>
</dbReference>
<comment type="caution">
    <text evidence="1">The sequence shown here is derived from an EMBL/GenBank/DDBJ whole genome shotgun (WGS) entry which is preliminary data.</text>
</comment>
<evidence type="ECO:0000313" key="1">
    <source>
        <dbReference type="EMBL" id="GGH02626.1"/>
    </source>
</evidence>